<dbReference type="AlphaFoldDB" id="A0A8B6CKN2"/>
<reference evidence="2" key="1">
    <citation type="submission" date="2018-11" db="EMBL/GenBank/DDBJ databases">
        <authorList>
            <person name="Alioto T."/>
            <person name="Alioto T."/>
        </authorList>
    </citation>
    <scope>NUCLEOTIDE SEQUENCE</scope>
</reference>
<evidence type="ECO:0000313" key="2">
    <source>
        <dbReference type="EMBL" id="VDI06193.1"/>
    </source>
</evidence>
<organism evidence="2 3">
    <name type="scientific">Mytilus galloprovincialis</name>
    <name type="common">Mediterranean mussel</name>
    <dbReference type="NCBI Taxonomy" id="29158"/>
    <lineage>
        <taxon>Eukaryota</taxon>
        <taxon>Metazoa</taxon>
        <taxon>Spiralia</taxon>
        <taxon>Lophotrochozoa</taxon>
        <taxon>Mollusca</taxon>
        <taxon>Bivalvia</taxon>
        <taxon>Autobranchia</taxon>
        <taxon>Pteriomorphia</taxon>
        <taxon>Mytilida</taxon>
        <taxon>Mytiloidea</taxon>
        <taxon>Mytilidae</taxon>
        <taxon>Mytilinae</taxon>
        <taxon>Mytilus</taxon>
    </lineage>
</organism>
<protein>
    <submittedName>
        <fullName evidence="2">Uncharacterized protein</fullName>
    </submittedName>
</protein>
<dbReference type="EMBL" id="UYJE01001901">
    <property type="protein sequence ID" value="VDI06193.1"/>
    <property type="molecule type" value="Genomic_DNA"/>
</dbReference>
<dbReference type="Proteomes" id="UP000596742">
    <property type="component" value="Unassembled WGS sequence"/>
</dbReference>
<proteinExistence type="predicted"/>
<feature type="region of interest" description="Disordered" evidence="1">
    <location>
        <begin position="85"/>
        <end position="134"/>
    </location>
</feature>
<evidence type="ECO:0000313" key="3">
    <source>
        <dbReference type="Proteomes" id="UP000596742"/>
    </source>
</evidence>
<feature type="compositionally biased region" description="Polar residues" evidence="1">
    <location>
        <begin position="97"/>
        <end position="110"/>
    </location>
</feature>
<accession>A0A8B6CKN2</accession>
<name>A0A8B6CKN2_MYTGA</name>
<comment type="caution">
    <text evidence="2">The sequence shown here is derived from an EMBL/GenBank/DDBJ whole genome shotgun (WGS) entry which is preliminary data.</text>
</comment>
<sequence>MTDSEYVSQVEIFFKDQQLRAEKPKSVNARVTNKPAGNLLIDNDFSFRLLSVAIDMSLYNRGYVHLNTKGVAKLTKNFDITSKGKPKNRRLWRDTTCIRNPDNNTTLDQKQAGETRSRVHPHLGDSKPLRSQKF</sequence>
<evidence type="ECO:0000256" key="1">
    <source>
        <dbReference type="SAM" id="MobiDB-lite"/>
    </source>
</evidence>
<keyword evidence="3" id="KW-1185">Reference proteome</keyword>
<gene>
    <name evidence="2" type="ORF">MGAL_10B040828</name>
</gene>
<feature type="compositionally biased region" description="Basic and acidic residues" evidence="1">
    <location>
        <begin position="111"/>
        <end position="128"/>
    </location>
</feature>